<accession>T0YL92</accession>
<reference evidence="5" key="1">
    <citation type="submission" date="2013-08" db="EMBL/GenBank/DDBJ databases">
        <authorList>
            <person name="Mendez C."/>
            <person name="Richter M."/>
            <person name="Ferrer M."/>
            <person name="Sanchez J."/>
        </authorList>
    </citation>
    <scope>NUCLEOTIDE SEQUENCE</scope>
</reference>
<dbReference type="EMBL" id="AUZX01013231">
    <property type="protein sequence ID" value="EQD36216.1"/>
    <property type="molecule type" value="Genomic_DNA"/>
</dbReference>
<dbReference type="PANTHER" id="PTHR33154:SF18">
    <property type="entry name" value="ARSENICAL RESISTANCE OPERON REPRESSOR"/>
    <property type="match status" value="1"/>
</dbReference>
<dbReference type="Pfam" id="PF01022">
    <property type="entry name" value="HTH_5"/>
    <property type="match status" value="1"/>
</dbReference>
<reference evidence="5" key="2">
    <citation type="journal article" date="2014" name="ISME J.">
        <title>Microbial stratification in low pH oxic and suboxic macroscopic growths along an acid mine drainage.</title>
        <authorList>
            <person name="Mendez-Garcia C."/>
            <person name="Mesa V."/>
            <person name="Sprenger R.R."/>
            <person name="Richter M."/>
            <person name="Diez M.S."/>
            <person name="Solano J."/>
            <person name="Bargiela R."/>
            <person name="Golyshina O.V."/>
            <person name="Manteca A."/>
            <person name="Ramos J.L."/>
            <person name="Gallego J.R."/>
            <person name="Llorente I."/>
            <person name="Martins Dos Santos V.A."/>
            <person name="Jensen O.N."/>
            <person name="Pelaez A.I."/>
            <person name="Sanchez J."/>
            <person name="Ferrer M."/>
        </authorList>
    </citation>
    <scope>NUCLEOTIDE SEQUENCE</scope>
</reference>
<gene>
    <name evidence="5" type="ORF">B1A_17962</name>
</gene>
<dbReference type="AlphaFoldDB" id="T0YL92"/>
<evidence type="ECO:0000256" key="3">
    <source>
        <dbReference type="ARBA" id="ARBA00023163"/>
    </source>
</evidence>
<dbReference type="SMART" id="SM00418">
    <property type="entry name" value="HTH_ARSR"/>
    <property type="match status" value="1"/>
</dbReference>
<protein>
    <submittedName>
        <fullName evidence="5">Bacterial regulatory protein, ArsR domain protein</fullName>
    </submittedName>
</protein>
<dbReference type="InterPro" id="IPR001845">
    <property type="entry name" value="HTH_ArsR_DNA-bd_dom"/>
</dbReference>
<keyword evidence="2" id="KW-0238">DNA-binding</keyword>
<dbReference type="InterPro" id="IPR036388">
    <property type="entry name" value="WH-like_DNA-bd_sf"/>
</dbReference>
<evidence type="ECO:0000256" key="2">
    <source>
        <dbReference type="ARBA" id="ARBA00023125"/>
    </source>
</evidence>
<proteinExistence type="predicted"/>
<dbReference type="PRINTS" id="PR00778">
    <property type="entry name" value="HTHARSR"/>
</dbReference>
<evidence type="ECO:0000259" key="4">
    <source>
        <dbReference type="PROSITE" id="PS50987"/>
    </source>
</evidence>
<evidence type="ECO:0000313" key="5">
    <source>
        <dbReference type="EMBL" id="EQD36216.1"/>
    </source>
</evidence>
<dbReference type="CDD" id="cd00090">
    <property type="entry name" value="HTH_ARSR"/>
    <property type="match status" value="1"/>
</dbReference>
<dbReference type="PROSITE" id="PS50987">
    <property type="entry name" value="HTH_ARSR_2"/>
    <property type="match status" value="1"/>
</dbReference>
<sequence length="131" mass="14958">MRLYENEAEIYRALGDPVRLRILALLRVREACVCELVARLPVSQPAVSQHLRKMRQVGLVGERRQKYWTYYAIRSDLPPILAEIVATLPHDAQDEAWLRENHVDTTCAVVRPPDALVRLETAKEGAMVDGR</sequence>
<dbReference type="InterPro" id="IPR051081">
    <property type="entry name" value="HTH_MetalResp_TranReg"/>
</dbReference>
<dbReference type="InterPro" id="IPR036390">
    <property type="entry name" value="WH_DNA-bd_sf"/>
</dbReference>
<keyword evidence="3" id="KW-0804">Transcription</keyword>
<dbReference type="Gene3D" id="1.10.10.10">
    <property type="entry name" value="Winged helix-like DNA-binding domain superfamily/Winged helix DNA-binding domain"/>
    <property type="match status" value="1"/>
</dbReference>
<organism evidence="5">
    <name type="scientific">mine drainage metagenome</name>
    <dbReference type="NCBI Taxonomy" id="410659"/>
    <lineage>
        <taxon>unclassified sequences</taxon>
        <taxon>metagenomes</taxon>
        <taxon>ecological metagenomes</taxon>
    </lineage>
</organism>
<dbReference type="GO" id="GO:0003700">
    <property type="term" value="F:DNA-binding transcription factor activity"/>
    <property type="evidence" value="ECO:0007669"/>
    <property type="project" value="InterPro"/>
</dbReference>
<feature type="domain" description="HTH arsR-type" evidence="4">
    <location>
        <begin position="1"/>
        <end position="95"/>
    </location>
</feature>
<comment type="caution">
    <text evidence="5">The sequence shown here is derived from an EMBL/GenBank/DDBJ whole genome shotgun (WGS) entry which is preliminary data.</text>
</comment>
<dbReference type="PANTHER" id="PTHR33154">
    <property type="entry name" value="TRANSCRIPTIONAL REGULATOR, ARSR FAMILY"/>
    <property type="match status" value="1"/>
</dbReference>
<dbReference type="NCBIfam" id="NF033788">
    <property type="entry name" value="HTH_metalloreg"/>
    <property type="match status" value="1"/>
</dbReference>
<dbReference type="GO" id="GO:0003677">
    <property type="term" value="F:DNA binding"/>
    <property type="evidence" value="ECO:0007669"/>
    <property type="project" value="UniProtKB-KW"/>
</dbReference>
<dbReference type="SUPFAM" id="SSF46785">
    <property type="entry name" value="Winged helix' DNA-binding domain"/>
    <property type="match status" value="1"/>
</dbReference>
<name>T0YL92_9ZZZZ</name>
<evidence type="ECO:0000256" key="1">
    <source>
        <dbReference type="ARBA" id="ARBA00023015"/>
    </source>
</evidence>
<keyword evidence="1" id="KW-0805">Transcription regulation</keyword>
<dbReference type="InterPro" id="IPR011991">
    <property type="entry name" value="ArsR-like_HTH"/>
</dbReference>